<sequence>MGGKCPVIVDETANISTATNRILFGKFFNCGQTCIGVDHVFVHESIREPFRKALLEKLELFYGGEQSLENDGNYGKIINRFHVDRVEKYLKDDHGGSIIYGGKAVNKETRFMGPTVIETPRKDSLLMQDEIFGPILPIFYYSDLKELIKEINSRPKPLVVYQFSESKANTSLVRSQTSSGAYVVNDTILQMTNLSLPFGGVGASGYGRYHGKDGFLAFTNPKSIALISSMDSYPINQRYPPYNDSKKSTMTTLLKFGFITYGQLGRGLLAILLVIAAVVLYNVWCPCTQEKIDL</sequence>
<dbReference type="AlphaFoldDB" id="A0A5K1HIR8"/>
<organism evidence="5">
    <name type="scientific">Nymphaea colorata</name>
    <name type="common">pocket water lily</name>
    <dbReference type="NCBI Taxonomy" id="210225"/>
    <lineage>
        <taxon>Eukaryota</taxon>
        <taxon>Viridiplantae</taxon>
        <taxon>Streptophyta</taxon>
        <taxon>Embryophyta</taxon>
        <taxon>Tracheophyta</taxon>
        <taxon>Spermatophyta</taxon>
        <taxon>Magnoliopsida</taxon>
        <taxon>Nymphaeales</taxon>
        <taxon>Nymphaeaceae</taxon>
        <taxon>Nymphaea</taxon>
    </lineage>
</organism>
<keyword evidence="3" id="KW-0472">Membrane</keyword>
<dbReference type="FunFam" id="3.40.309.10:FF:000003">
    <property type="entry name" value="Aldehyde dehydrogenase"/>
    <property type="match status" value="1"/>
</dbReference>
<dbReference type="InterPro" id="IPR015590">
    <property type="entry name" value="Aldehyde_DH_dom"/>
</dbReference>
<evidence type="ECO:0000256" key="3">
    <source>
        <dbReference type="SAM" id="Phobius"/>
    </source>
</evidence>
<dbReference type="PANTHER" id="PTHR43570">
    <property type="entry name" value="ALDEHYDE DEHYDROGENASE"/>
    <property type="match status" value="1"/>
</dbReference>
<dbReference type="Gene3D" id="3.40.309.10">
    <property type="entry name" value="Aldehyde Dehydrogenase, Chain A, domain 2"/>
    <property type="match status" value="1"/>
</dbReference>
<keyword evidence="3" id="KW-1133">Transmembrane helix</keyword>
<dbReference type="InterPro" id="IPR016163">
    <property type="entry name" value="Ald_DH_C"/>
</dbReference>
<evidence type="ECO:0000313" key="5">
    <source>
        <dbReference type="EMBL" id="VVW87845.1"/>
    </source>
</evidence>
<dbReference type="Gene3D" id="3.40.605.10">
    <property type="entry name" value="Aldehyde Dehydrogenase, Chain A, domain 1"/>
    <property type="match status" value="1"/>
</dbReference>
<evidence type="ECO:0000256" key="1">
    <source>
        <dbReference type="ARBA" id="ARBA00009986"/>
    </source>
</evidence>
<name>A0A5K1HIR8_9MAGN</name>
<dbReference type="EMBL" id="LR722101">
    <property type="protein sequence ID" value="VVW87845.1"/>
    <property type="molecule type" value="Genomic_DNA"/>
</dbReference>
<reference evidence="5" key="1">
    <citation type="submission" date="2019-09" db="EMBL/GenBank/DDBJ databases">
        <authorList>
            <person name="Zhang L."/>
        </authorList>
    </citation>
    <scope>NUCLEOTIDE SEQUENCE</scope>
</reference>
<dbReference type="InterPro" id="IPR016162">
    <property type="entry name" value="Ald_DH_N"/>
</dbReference>
<dbReference type="Pfam" id="PF00171">
    <property type="entry name" value="Aldedh"/>
    <property type="match status" value="1"/>
</dbReference>
<dbReference type="InterPro" id="IPR012394">
    <property type="entry name" value="Aldehyde_DH_NAD(P)"/>
</dbReference>
<feature type="transmembrane region" description="Helical" evidence="3">
    <location>
        <begin position="264"/>
        <end position="284"/>
    </location>
</feature>
<keyword evidence="3" id="KW-0812">Transmembrane</keyword>
<accession>A0A5K1HIR8</accession>
<dbReference type="PROSITE" id="PS00070">
    <property type="entry name" value="ALDEHYDE_DEHYDR_CYS"/>
    <property type="match status" value="1"/>
</dbReference>
<feature type="domain" description="Aldehyde dehydrogenase" evidence="4">
    <location>
        <begin position="1"/>
        <end position="224"/>
    </location>
</feature>
<protein>
    <recommendedName>
        <fullName evidence="4">Aldehyde dehydrogenase domain-containing protein</fullName>
    </recommendedName>
</protein>
<comment type="similarity">
    <text evidence="1">Belongs to the aldehyde dehydrogenase family.</text>
</comment>
<dbReference type="PANTHER" id="PTHR43570:SF16">
    <property type="entry name" value="ALDEHYDE DEHYDROGENASE TYPE III, ISOFORM Q"/>
    <property type="match status" value="1"/>
</dbReference>
<dbReference type="GO" id="GO:0004029">
    <property type="term" value="F:aldehyde dehydrogenase (NAD+) activity"/>
    <property type="evidence" value="ECO:0007669"/>
    <property type="project" value="TreeGrafter"/>
</dbReference>
<dbReference type="InterPro" id="IPR016161">
    <property type="entry name" value="Ald_DH/histidinol_DH"/>
</dbReference>
<keyword evidence="2" id="KW-0560">Oxidoreductase</keyword>
<gene>
    <name evidence="5" type="ORF">NYM_LOCUS29930</name>
</gene>
<dbReference type="InterPro" id="IPR016160">
    <property type="entry name" value="Ald_DH_CS_CYS"/>
</dbReference>
<dbReference type="GO" id="GO:0005737">
    <property type="term" value="C:cytoplasm"/>
    <property type="evidence" value="ECO:0007669"/>
    <property type="project" value="TreeGrafter"/>
</dbReference>
<evidence type="ECO:0000256" key="2">
    <source>
        <dbReference type="ARBA" id="ARBA00023002"/>
    </source>
</evidence>
<dbReference type="SUPFAM" id="SSF53720">
    <property type="entry name" value="ALDH-like"/>
    <property type="match status" value="1"/>
</dbReference>
<proteinExistence type="inferred from homology"/>
<evidence type="ECO:0000259" key="4">
    <source>
        <dbReference type="Pfam" id="PF00171"/>
    </source>
</evidence>
<dbReference type="GO" id="GO:0006081">
    <property type="term" value="P:aldehyde metabolic process"/>
    <property type="evidence" value="ECO:0007669"/>
    <property type="project" value="InterPro"/>
</dbReference>